<organism evidence="1 2">
    <name type="scientific">Setomelanomma holmii</name>
    <dbReference type="NCBI Taxonomy" id="210430"/>
    <lineage>
        <taxon>Eukaryota</taxon>
        <taxon>Fungi</taxon>
        <taxon>Dikarya</taxon>
        <taxon>Ascomycota</taxon>
        <taxon>Pezizomycotina</taxon>
        <taxon>Dothideomycetes</taxon>
        <taxon>Pleosporomycetidae</taxon>
        <taxon>Pleosporales</taxon>
        <taxon>Pleosporineae</taxon>
        <taxon>Phaeosphaeriaceae</taxon>
        <taxon>Setomelanomma</taxon>
    </lineage>
</organism>
<comment type="caution">
    <text evidence="1">The sequence shown here is derived from an EMBL/GenBank/DDBJ whole genome shotgun (WGS) entry which is preliminary data.</text>
</comment>
<dbReference type="AlphaFoldDB" id="A0A9P4GUP8"/>
<dbReference type="OrthoDB" id="3774633at2759"/>
<dbReference type="InterPro" id="IPR036397">
    <property type="entry name" value="RNaseH_sf"/>
</dbReference>
<evidence type="ECO:0008006" key="3">
    <source>
        <dbReference type="Google" id="ProtNLM"/>
    </source>
</evidence>
<sequence>HSPDVNATEHAWPLLRKYVTRKFTPYKSELECEQQWIASWEALPIEAINWWVDQVPEMVRRIIRNSGNNNFHG</sequence>
<dbReference type="Proteomes" id="UP000799777">
    <property type="component" value="Unassembled WGS sequence"/>
</dbReference>
<gene>
    <name evidence="1" type="ORF">EK21DRAFT_81682</name>
</gene>
<keyword evidence="2" id="KW-1185">Reference proteome</keyword>
<proteinExistence type="predicted"/>
<accession>A0A9P4GUP8</accession>
<feature type="non-terminal residue" evidence="1">
    <location>
        <position position="1"/>
    </location>
</feature>
<dbReference type="Gene3D" id="3.30.420.10">
    <property type="entry name" value="Ribonuclease H-like superfamily/Ribonuclease H"/>
    <property type="match status" value="1"/>
</dbReference>
<dbReference type="EMBL" id="ML978385">
    <property type="protein sequence ID" value="KAF2023063.1"/>
    <property type="molecule type" value="Genomic_DNA"/>
</dbReference>
<reference evidence="1" key="1">
    <citation type="journal article" date="2020" name="Stud. Mycol.">
        <title>101 Dothideomycetes genomes: a test case for predicting lifestyles and emergence of pathogens.</title>
        <authorList>
            <person name="Haridas S."/>
            <person name="Albert R."/>
            <person name="Binder M."/>
            <person name="Bloem J."/>
            <person name="Labutti K."/>
            <person name="Salamov A."/>
            <person name="Andreopoulos B."/>
            <person name="Baker S."/>
            <person name="Barry K."/>
            <person name="Bills G."/>
            <person name="Bluhm B."/>
            <person name="Cannon C."/>
            <person name="Castanera R."/>
            <person name="Culley D."/>
            <person name="Daum C."/>
            <person name="Ezra D."/>
            <person name="Gonzalez J."/>
            <person name="Henrissat B."/>
            <person name="Kuo A."/>
            <person name="Liang C."/>
            <person name="Lipzen A."/>
            <person name="Lutzoni F."/>
            <person name="Magnuson J."/>
            <person name="Mondo S."/>
            <person name="Nolan M."/>
            <person name="Ohm R."/>
            <person name="Pangilinan J."/>
            <person name="Park H.-J."/>
            <person name="Ramirez L."/>
            <person name="Alfaro M."/>
            <person name="Sun H."/>
            <person name="Tritt A."/>
            <person name="Yoshinaga Y."/>
            <person name="Zwiers L.-H."/>
            <person name="Turgeon B."/>
            <person name="Goodwin S."/>
            <person name="Spatafora J."/>
            <person name="Crous P."/>
            <person name="Grigoriev I."/>
        </authorList>
    </citation>
    <scope>NUCLEOTIDE SEQUENCE</scope>
    <source>
        <strain evidence="1">CBS 110217</strain>
    </source>
</reference>
<evidence type="ECO:0000313" key="2">
    <source>
        <dbReference type="Proteomes" id="UP000799777"/>
    </source>
</evidence>
<dbReference type="GO" id="GO:0003676">
    <property type="term" value="F:nucleic acid binding"/>
    <property type="evidence" value="ECO:0007669"/>
    <property type="project" value="InterPro"/>
</dbReference>
<evidence type="ECO:0000313" key="1">
    <source>
        <dbReference type="EMBL" id="KAF2023063.1"/>
    </source>
</evidence>
<name>A0A9P4GUP8_9PLEO</name>
<protein>
    <recommendedName>
        <fullName evidence="3">Tc1-like transposase DDE domain-containing protein</fullName>
    </recommendedName>
</protein>